<dbReference type="AlphaFoldDB" id="A0A166B6V3"/>
<dbReference type="InParanoid" id="A0A166B6V3"/>
<dbReference type="EMBL" id="KV425919">
    <property type="protein sequence ID" value="KZV98419.1"/>
    <property type="molecule type" value="Genomic_DNA"/>
</dbReference>
<proteinExistence type="predicted"/>
<accession>A0A166B6V3</accession>
<feature type="region of interest" description="Disordered" evidence="1">
    <location>
        <begin position="123"/>
        <end position="147"/>
    </location>
</feature>
<sequence>MRFRQLGRRSGSEEPVGVYDVPSFVFLRGSGLDGGRSGGLDLGGGRGGWSFWWCGLDSSWSDSRRGCGWCMSWSRCIYRFCRCRCGLRLDRCWCGCWSASGCKRWRRLTRRRRSRCSLRISRRRRRRARPKRDSLRRAREPGSSWTGRRDSLRDGILHARTQCVRPLLL</sequence>
<keyword evidence="3" id="KW-1185">Reference proteome</keyword>
<evidence type="ECO:0000313" key="2">
    <source>
        <dbReference type="EMBL" id="KZV98419.1"/>
    </source>
</evidence>
<evidence type="ECO:0000256" key="1">
    <source>
        <dbReference type="SAM" id="MobiDB-lite"/>
    </source>
</evidence>
<name>A0A166B6V3_EXIGL</name>
<protein>
    <submittedName>
        <fullName evidence="2">Uncharacterized protein</fullName>
    </submittedName>
</protein>
<feature type="compositionally biased region" description="Basic and acidic residues" evidence="1">
    <location>
        <begin position="131"/>
        <end position="140"/>
    </location>
</feature>
<gene>
    <name evidence="2" type="ORF">EXIGLDRAFT_308445</name>
</gene>
<reference evidence="2 3" key="1">
    <citation type="journal article" date="2016" name="Mol. Biol. Evol.">
        <title>Comparative Genomics of Early-Diverging Mushroom-Forming Fungi Provides Insights into the Origins of Lignocellulose Decay Capabilities.</title>
        <authorList>
            <person name="Nagy L.G."/>
            <person name="Riley R."/>
            <person name="Tritt A."/>
            <person name="Adam C."/>
            <person name="Daum C."/>
            <person name="Floudas D."/>
            <person name="Sun H."/>
            <person name="Yadav J.S."/>
            <person name="Pangilinan J."/>
            <person name="Larsson K.H."/>
            <person name="Matsuura K."/>
            <person name="Barry K."/>
            <person name="Labutti K."/>
            <person name="Kuo R."/>
            <person name="Ohm R.A."/>
            <person name="Bhattacharya S.S."/>
            <person name="Shirouzu T."/>
            <person name="Yoshinaga Y."/>
            <person name="Martin F.M."/>
            <person name="Grigoriev I.V."/>
            <person name="Hibbett D.S."/>
        </authorList>
    </citation>
    <scope>NUCLEOTIDE SEQUENCE [LARGE SCALE GENOMIC DNA]</scope>
    <source>
        <strain evidence="2 3">HHB12029</strain>
    </source>
</reference>
<evidence type="ECO:0000313" key="3">
    <source>
        <dbReference type="Proteomes" id="UP000077266"/>
    </source>
</evidence>
<organism evidence="2 3">
    <name type="scientific">Exidia glandulosa HHB12029</name>
    <dbReference type="NCBI Taxonomy" id="1314781"/>
    <lineage>
        <taxon>Eukaryota</taxon>
        <taxon>Fungi</taxon>
        <taxon>Dikarya</taxon>
        <taxon>Basidiomycota</taxon>
        <taxon>Agaricomycotina</taxon>
        <taxon>Agaricomycetes</taxon>
        <taxon>Auriculariales</taxon>
        <taxon>Exidiaceae</taxon>
        <taxon>Exidia</taxon>
    </lineage>
</organism>
<dbReference type="Proteomes" id="UP000077266">
    <property type="component" value="Unassembled WGS sequence"/>
</dbReference>